<name>A0A9N9N9M5_9GLOM</name>
<keyword evidence="4" id="KW-1185">Reference proteome</keyword>
<keyword evidence="2" id="KW-0812">Transmembrane</keyword>
<reference evidence="3" key="1">
    <citation type="submission" date="2021-06" db="EMBL/GenBank/DDBJ databases">
        <authorList>
            <person name="Kallberg Y."/>
            <person name="Tangrot J."/>
            <person name="Rosling A."/>
        </authorList>
    </citation>
    <scope>NUCLEOTIDE SEQUENCE</scope>
    <source>
        <strain evidence="3">IN212</strain>
    </source>
</reference>
<comment type="caution">
    <text evidence="3">The sequence shown here is derived from an EMBL/GenBank/DDBJ whole genome shotgun (WGS) entry which is preliminary data.</text>
</comment>
<dbReference type="GO" id="GO:0005829">
    <property type="term" value="C:cytosol"/>
    <property type="evidence" value="ECO:0007669"/>
    <property type="project" value="TreeGrafter"/>
</dbReference>
<evidence type="ECO:0000256" key="1">
    <source>
        <dbReference type="ARBA" id="ARBA00009533"/>
    </source>
</evidence>
<organism evidence="3 4">
    <name type="scientific">Racocetra fulgida</name>
    <dbReference type="NCBI Taxonomy" id="60492"/>
    <lineage>
        <taxon>Eukaryota</taxon>
        <taxon>Fungi</taxon>
        <taxon>Fungi incertae sedis</taxon>
        <taxon>Mucoromycota</taxon>
        <taxon>Glomeromycotina</taxon>
        <taxon>Glomeromycetes</taxon>
        <taxon>Diversisporales</taxon>
        <taxon>Gigasporaceae</taxon>
        <taxon>Racocetra</taxon>
    </lineage>
</organism>
<accession>A0A9N9N9M5</accession>
<dbReference type="PANTHER" id="PTHR43321:SF3">
    <property type="entry name" value="GLUTAMATE DECARBOXYLASE"/>
    <property type="match status" value="1"/>
</dbReference>
<dbReference type="GO" id="GO:0006538">
    <property type="term" value="P:L-glutamate catabolic process"/>
    <property type="evidence" value="ECO:0007669"/>
    <property type="project" value="TreeGrafter"/>
</dbReference>
<dbReference type="InterPro" id="IPR015421">
    <property type="entry name" value="PyrdxlP-dep_Trfase_major"/>
</dbReference>
<dbReference type="Proteomes" id="UP000789396">
    <property type="component" value="Unassembled WGS sequence"/>
</dbReference>
<keyword evidence="2" id="KW-0472">Membrane</keyword>
<feature type="transmembrane region" description="Helical" evidence="2">
    <location>
        <begin position="6"/>
        <end position="26"/>
    </location>
</feature>
<dbReference type="GO" id="GO:0004351">
    <property type="term" value="F:glutamate decarboxylase activity"/>
    <property type="evidence" value="ECO:0007669"/>
    <property type="project" value="InterPro"/>
</dbReference>
<keyword evidence="2" id="KW-1133">Transmembrane helix</keyword>
<dbReference type="GO" id="GO:0030170">
    <property type="term" value="F:pyridoxal phosphate binding"/>
    <property type="evidence" value="ECO:0007669"/>
    <property type="project" value="InterPro"/>
</dbReference>
<dbReference type="PANTHER" id="PTHR43321">
    <property type="entry name" value="GLUTAMATE DECARBOXYLASE"/>
    <property type="match status" value="1"/>
</dbReference>
<dbReference type="InterPro" id="IPR015424">
    <property type="entry name" value="PyrdxlP-dep_Trfase"/>
</dbReference>
<evidence type="ECO:0000256" key="2">
    <source>
        <dbReference type="SAM" id="Phobius"/>
    </source>
</evidence>
<feature type="non-terminal residue" evidence="3">
    <location>
        <position position="52"/>
    </location>
</feature>
<dbReference type="SUPFAM" id="SSF53383">
    <property type="entry name" value="PLP-dependent transferases"/>
    <property type="match status" value="1"/>
</dbReference>
<comment type="similarity">
    <text evidence="1">Belongs to the group II decarboxylase family.</text>
</comment>
<proteinExistence type="inferred from homology"/>
<sequence>MEDPTAEAMGVSTIGSSEAIILAVLAMKKLWQKRRIAEGKPTDKPNLVMAAS</sequence>
<evidence type="ECO:0000313" key="4">
    <source>
        <dbReference type="Proteomes" id="UP000789396"/>
    </source>
</evidence>
<dbReference type="OrthoDB" id="5152799at2759"/>
<evidence type="ECO:0000313" key="3">
    <source>
        <dbReference type="EMBL" id="CAG8713863.1"/>
    </source>
</evidence>
<dbReference type="InterPro" id="IPR010107">
    <property type="entry name" value="Glutamate_decarboxylase"/>
</dbReference>
<dbReference type="EMBL" id="CAJVPZ010022974">
    <property type="protein sequence ID" value="CAG8713863.1"/>
    <property type="molecule type" value="Genomic_DNA"/>
</dbReference>
<dbReference type="AlphaFoldDB" id="A0A9N9N9M5"/>
<protein>
    <submittedName>
        <fullName evidence="3">19908_t:CDS:1</fullName>
    </submittedName>
</protein>
<dbReference type="Gene3D" id="3.40.640.10">
    <property type="entry name" value="Type I PLP-dependent aspartate aminotransferase-like (Major domain)"/>
    <property type="match status" value="1"/>
</dbReference>
<gene>
    <name evidence="3" type="ORF">RFULGI_LOCUS11025</name>
</gene>